<dbReference type="SUPFAM" id="SSF51735">
    <property type="entry name" value="NAD(P)-binding Rossmann-fold domains"/>
    <property type="match status" value="1"/>
</dbReference>
<keyword evidence="3" id="KW-1185">Reference proteome</keyword>
<dbReference type="RefSeq" id="XP_068364079.1">
    <property type="nucleotide sequence ID" value="XM_068500911.1"/>
</dbReference>
<dbReference type="EMBL" id="MLAK01000598">
    <property type="protein sequence ID" value="OHT10943.1"/>
    <property type="molecule type" value="Genomic_DNA"/>
</dbReference>
<name>A0A1J4KHS3_9EUKA</name>
<gene>
    <name evidence="2" type="ORF">TRFO_19646</name>
</gene>
<sequence>MKVAVLCANGKAGQLIVTELLSRGVEVTAIVRGENRSKAPKAIIKDIFTLTSDDLNDFDVIINCFGVFADDLLDQFTSLAKQLCDALSGKTQRLLIVGGAGSLYTDETHQTQMFDTPDFPEIYKKASKAHGQSLEYYRTRSDVKWTYVSPALDFVVDGAKTGKYTLIGEEVKFNSKGESAISYADFATAIVDEALNGNHIQQRISFLTE</sequence>
<feature type="domain" description="NAD(P)-binding" evidence="1">
    <location>
        <begin position="8"/>
        <end position="192"/>
    </location>
</feature>
<dbReference type="PANTHER" id="PTHR43355:SF2">
    <property type="entry name" value="FLAVIN REDUCTASE (NADPH)"/>
    <property type="match status" value="1"/>
</dbReference>
<organism evidence="2 3">
    <name type="scientific">Tritrichomonas foetus</name>
    <dbReference type="NCBI Taxonomy" id="1144522"/>
    <lineage>
        <taxon>Eukaryota</taxon>
        <taxon>Metamonada</taxon>
        <taxon>Parabasalia</taxon>
        <taxon>Tritrichomonadida</taxon>
        <taxon>Tritrichomonadidae</taxon>
        <taxon>Tritrichomonas</taxon>
    </lineage>
</organism>
<dbReference type="InterPro" id="IPR051606">
    <property type="entry name" value="Polyketide_Oxido-like"/>
</dbReference>
<comment type="caution">
    <text evidence="2">The sequence shown here is derived from an EMBL/GenBank/DDBJ whole genome shotgun (WGS) entry which is preliminary data.</text>
</comment>
<dbReference type="VEuPathDB" id="TrichDB:TRFO_19646"/>
<dbReference type="AlphaFoldDB" id="A0A1J4KHS3"/>
<dbReference type="PANTHER" id="PTHR43355">
    <property type="entry name" value="FLAVIN REDUCTASE (NADPH)"/>
    <property type="match status" value="1"/>
</dbReference>
<dbReference type="GeneID" id="94835615"/>
<dbReference type="Pfam" id="PF13460">
    <property type="entry name" value="NAD_binding_10"/>
    <property type="match status" value="1"/>
</dbReference>
<accession>A0A1J4KHS3</accession>
<dbReference type="InterPro" id="IPR016040">
    <property type="entry name" value="NAD(P)-bd_dom"/>
</dbReference>
<dbReference type="InterPro" id="IPR036291">
    <property type="entry name" value="NAD(P)-bd_dom_sf"/>
</dbReference>
<dbReference type="Gene3D" id="3.40.50.720">
    <property type="entry name" value="NAD(P)-binding Rossmann-like Domain"/>
    <property type="match status" value="1"/>
</dbReference>
<proteinExistence type="predicted"/>
<dbReference type="GO" id="GO:0016646">
    <property type="term" value="F:oxidoreductase activity, acting on the CH-NH group of donors, NAD or NADP as acceptor"/>
    <property type="evidence" value="ECO:0007669"/>
    <property type="project" value="TreeGrafter"/>
</dbReference>
<dbReference type="OrthoDB" id="10254221at2759"/>
<reference evidence="2" key="1">
    <citation type="submission" date="2016-10" db="EMBL/GenBank/DDBJ databases">
        <authorList>
            <person name="Benchimol M."/>
            <person name="Almeida L.G."/>
            <person name="Vasconcelos A.T."/>
            <person name="Perreira-Neves A."/>
            <person name="Rosa I.A."/>
            <person name="Tasca T."/>
            <person name="Bogo M.R."/>
            <person name="de Souza W."/>
        </authorList>
    </citation>
    <scope>NUCLEOTIDE SEQUENCE [LARGE SCALE GENOMIC DNA]</scope>
    <source>
        <strain evidence="2">K</strain>
    </source>
</reference>
<evidence type="ECO:0000259" key="1">
    <source>
        <dbReference type="Pfam" id="PF13460"/>
    </source>
</evidence>
<dbReference type="Proteomes" id="UP000179807">
    <property type="component" value="Unassembled WGS sequence"/>
</dbReference>
<evidence type="ECO:0000313" key="2">
    <source>
        <dbReference type="EMBL" id="OHT10943.1"/>
    </source>
</evidence>
<protein>
    <submittedName>
        <fullName evidence="2">NADH-flavin reductase</fullName>
    </submittedName>
</protein>
<evidence type="ECO:0000313" key="3">
    <source>
        <dbReference type="Proteomes" id="UP000179807"/>
    </source>
</evidence>